<comment type="subcellular location">
    <subcellularLocation>
        <location evidence="1">Cytoplasm</location>
        <location evidence="1">Cytoskeleton</location>
        <location evidence="1">Microtubule organizing center</location>
    </subcellularLocation>
</comment>
<gene>
    <name evidence="8" type="ORF">PG986_012324</name>
</gene>
<evidence type="ECO:0000256" key="5">
    <source>
        <dbReference type="ARBA" id="ARBA00023212"/>
    </source>
</evidence>
<dbReference type="GeneID" id="92081608"/>
<evidence type="ECO:0000256" key="6">
    <source>
        <dbReference type="SAM" id="MobiDB-lite"/>
    </source>
</evidence>
<keyword evidence="3" id="KW-0597">Phosphoprotein</keyword>
<evidence type="ECO:0000256" key="2">
    <source>
        <dbReference type="ARBA" id="ARBA00022490"/>
    </source>
</evidence>
<keyword evidence="2" id="KW-0963">Cytoplasm</keyword>
<keyword evidence="4" id="KW-0175">Coiled coil</keyword>
<name>A0ABR1PZN2_9PEZI</name>
<evidence type="ECO:0000259" key="7">
    <source>
        <dbReference type="Pfam" id="PF10495"/>
    </source>
</evidence>
<feature type="compositionally biased region" description="Low complexity" evidence="6">
    <location>
        <begin position="45"/>
        <end position="60"/>
    </location>
</feature>
<keyword evidence="9" id="KW-1185">Reference proteome</keyword>
<accession>A0ABR1PZN2</accession>
<dbReference type="Proteomes" id="UP001391051">
    <property type="component" value="Unassembled WGS sequence"/>
</dbReference>
<protein>
    <submittedName>
        <fullName evidence="8">Laminin subunit gamma-1</fullName>
    </submittedName>
</protein>
<evidence type="ECO:0000256" key="4">
    <source>
        <dbReference type="ARBA" id="ARBA00023054"/>
    </source>
</evidence>
<evidence type="ECO:0000313" key="9">
    <source>
        <dbReference type="Proteomes" id="UP001391051"/>
    </source>
</evidence>
<organism evidence="8 9">
    <name type="scientific">Apiospora aurea</name>
    <dbReference type="NCBI Taxonomy" id="335848"/>
    <lineage>
        <taxon>Eukaryota</taxon>
        <taxon>Fungi</taxon>
        <taxon>Dikarya</taxon>
        <taxon>Ascomycota</taxon>
        <taxon>Pezizomycotina</taxon>
        <taxon>Sordariomycetes</taxon>
        <taxon>Xylariomycetidae</taxon>
        <taxon>Amphisphaeriales</taxon>
        <taxon>Apiosporaceae</taxon>
        <taxon>Apiospora</taxon>
    </lineage>
</organism>
<evidence type="ECO:0000256" key="3">
    <source>
        <dbReference type="ARBA" id="ARBA00022553"/>
    </source>
</evidence>
<feature type="compositionally biased region" description="Low complexity" evidence="6">
    <location>
        <begin position="229"/>
        <end position="240"/>
    </location>
</feature>
<sequence length="240" mass="26204">MARSEASTHRQSARKLRVDCGRLQKAIKETASWISANPDKVASAAAAANTAPSSSSNINNHKQQEDLRQSINSQESAAYASAKELARAGRASIRFEDGVLNVVDQRDHEAVIRAADEAARRHEKEIRGLALQMQFMHARWERESRLRSDAAFAKKYLELRLSLAEACNKADLRVLTRIHTQLGLDSPEALLASHRLLSSSSSQEPAAANKNGRKAITSSSVSRRDERNAAAAAATERAPA</sequence>
<dbReference type="EMBL" id="JAQQWE010000008">
    <property type="protein sequence ID" value="KAK7943211.1"/>
    <property type="molecule type" value="Genomic_DNA"/>
</dbReference>
<comment type="caution">
    <text evidence="8">The sequence shown here is derived from an EMBL/GenBank/DDBJ whole genome shotgun (WGS) entry which is preliminary data.</text>
</comment>
<feature type="region of interest" description="Disordered" evidence="6">
    <location>
        <begin position="197"/>
        <end position="240"/>
    </location>
</feature>
<reference evidence="8 9" key="1">
    <citation type="submission" date="2023-01" db="EMBL/GenBank/DDBJ databases">
        <title>Analysis of 21 Apiospora genomes using comparative genomics revels a genus with tremendous synthesis potential of carbohydrate active enzymes and secondary metabolites.</title>
        <authorList>
            <person name="Sorensen T."/>
        </authorList>
    </citation>
    <scope>NUCLEOTIDE SEQUENCE [LARGE SCALE GENOMIC DNA]</scope>
    <source>
        <strain evidence="8 9">CBS 24483</strain>
    </source>
</reference>
<dbReference type="Pfam" id="PF10495">
    <property type="entry name" value="PACT_coil_coil"/>
    <property type="match status" value="1"/>
</dbReference>
<evidence type="ECO:0000256" key="1">
    <source>
        <dbReference type="ARBA" id="ARBA00004267"/>
    </source>
</evidence>
<dbReference type="InterPro" id="IPR019528">
    <property type="entry name" value="PACT_domain"/>
</dbReference>
<feature type="domain" description="Pericentrin/AKAP-450 centrosomal targeting" evidence="7">
    <location>
        <begin position="139"/>
        <end position="198"/>
    </location>
</feature>
<dbReference type="RefSeq" id="XP_066695242.1">
    <property type="nucleotide sequence ID" value="XM_066848546.1"/>
</dbReference>
<evidence type="ECO:0000313" key="8">
    <source>
        <dbReference type="EMBL" id="KAK7943211.1"/>
    </source>
</evidence>
<keyword evidence="5" id="KW-0206">Cytoskeleton</keyword>
<proteinExistence type="predicted"/>
<feature type="compositionally biased region" description="Low complexity" evidence="6">
    <location>
        <begin position="197"/>
        <end position="208"/>
    </location>
</feature>
<feature type="region of interest" description="Disordered" evidence="6">
    <location>
        <begin position="45"/>
        <end position="73"/>
    </location>
</feature>